<keyword evidence="1" id="KW-0732">Signal</keyword>
<organism evidence="3 4">
    <name type="scientific">Haemonchus contortus</name>
    <name type="common">Barber pole worm</name>
    <dbReference type="NCBI Taxonomy" id="6289"/>
    <lineage>
        <taxon>Eukaryota</taxon>
        <taxon>Metazoa</taxon>
        <taxon>Ecdysozoa</taxon>
        <taxon>Nematoda</taxon>
        <taxon>Chromadorea</taxon>
        <taxon>Rhabditida</taxon>
        <taxon>Rhabditina</taxon>
        <taxon>Rhabditomorpha</taxon>
        <taxon>Strongyloidea</taxon>
        <taxon>Trichostrongylidae</taxon>
        <taxon>Haemonchus</taxon>
    </lineage>
</organism>
<feature type="domain" description="Ground-like" evidence="2">
    <location>
        <begin position="95"/>
        <end position="165"/>
    </location>
</feature>
<dbReference type="WBParaSite" id="HCON_00124030-00001">
    <property type="protein sequence ID" value="HCON_00124030-00001"/>
    <property type="gene ID" value="HCON_00124030"/>
</dbReference>
<evidence type="ECO:0000256" key="1">
    <source>
        <dbReference type="SAM" id="SignalP"/>
    </source>
</evidence>
<dbReference type="AlphaFoldDB" id="A0A7I4YNF9"/>
<proteinExistence type="predicted"/>
<dbReference type="OrthoDB" id="5841509at2759"/>
<protein>
    <submittedName>
        <fullName evidence="4">Ground-like domain-containing protein</fullName>
    </submittedName>
</protein>
<name>A0A7I4YNF9_HAECO</name>
<evidence type="ECO:0000313" key="4">
    <source>
        <dbReference type="WBParaSite" id="HCON_00124030-00001"/>
    </source>
</evidence>
<keyword evidence="3" id="KW-1185">Reference proteome</keyword>
<sequence>FATMTTHILVLLVALSRLPVVTTILFDLLGPHPTCICAPPPCSAAASASSQSISSAGGVAQPYGPVYGGQPYGGYLYRTVRSKRATEDQALVGNESCSSENVGAIIDQSMTSSFHESRELILRSLVNHYGRDVLVVCTPHELDFSFTSGAEFCSRTADNFTCHAFVF</sequence>
<evidence type="ECO:0000259" key="2">
    <source>
        <dbReference type="Pfam" id="PF04155"/>
    </source>
</evidence>
<dbReference type="Proteomes" id="UP000025227">
    <property type="component" value="Unplaced"/>
</dbReference>
<dbReference type="InterPro" id="IPR007284">
    <property type="entry name" value="Ground-like_dom"/>
</dbReference>
<reference evidence="4" key="1">
    <citation type="submission" date="2020-12" db="UniProtKB">
        <authorList>
            <consortium name="WormBaseParasite"/>
        </authorList>
    </citation>
    <scope>IDENTIFICATION</scope>
    <source>
        <strain evidence="4">MHco3</strain>
    </source>
</reference>
<accession>A0A7I4YNF9</accession>
<feature type="chain" id="PRO_5035429996" evidence="1">
    <location>
        <begin position="24"/>
        <end position="167"/>
    </location>
</feature>
<evidence type="ECO:0000313" key="3">
    <source>
        <dbReference type="Proteomes" id="UP000025227"/>
    </source>
</evidence>
<feature type="signal peptide" evidence="1">
    <location>
        <begin position="1"/>
        <end position="23"/>
    </location>
</feature>
<dbReference type="Pfam" id="PF04155">
    <property type="entry name" value="Ground-like"/>
    <property type="match status" value="1"/>
</dbReference>